<dbReference type="InterPro" id="IPR050281">
    <property type="entry name" value="Flavin_monoamine_oxidase"/>
</dbReference>
<evidence type="ECO:0000256" key="3">
    <source>
        <dbReference type="RuleBase" id="RU362067"/>
    </source>
</evidence>
<comment type="cofactor">
    <cofactor evidence="1 3">
        <name>FAD</name>
        <dbReference type="ChEBI" id="CHEBI:57692"/>
    </cofactor>
</comment>
<dbReference type="InterPro" id="IPR036188">
    <property type="entry name" value="FAD/NAD-bd_sf"/>
</dbReference>
<reference evidence="5 6" key="1">
    <citation type="submission" date="2024-02" db="EMBL/GenBank/DDBJ databases">
        <authorList>
            <person name="Chen Y."/>
            <person name="Shah S."/>
            <person name="Dougan E. K."/>
            <person name="Thang M."/>
            <person name="Chan C."/>
        </authorList>
    </citation>
    <scope>NUCLEOTIDE SEQUENCE [LARGE SCALE GENOMIC DNA]</scope>
</reference>
<comment type="caution">
    <text evidence="5">The sequence shown here is derived from an EMBL/GenBank/DDBJ whole genome shotgun (WGS) entry which is preliminary data.</text>
</comment>
<name>A0ABP0Q2V4_9DINO</name>
<keyword evidence="2 3" id="KW-0560">Oxidoreductase</keyword>
<dbReference type="PRINTS" id="PR00757">
    <property type="entry name" value="AMINEOXDASEF"/>
</dbReference>
<keyword evidence="3" id="KW-0274">FAD</keyword>
<accession>A0ABP0Q2V4</accession>
<feature type="domain" description="Amine oxidase" evidence="4">
    <location>
        <begin position="544"/>
        <end position="980"/>
    </location>
</feature>
<evidence type="ECO:0000313" key="5">
    <source>
        <dbReference type="EMBL" id="CAK9082605.1"/>
    </source>
</evidence>
<dbReference type="Pfam" id="PF01593">
    <property type="entry name" value="Amino_oxidase"/>
    <property type="match status" value="1"/>
</dbReference>
<dbReference type="EC" id="1.4.3.-" evidence="3"/>
<dbReference type="SUPFAM" id="SSF51905">
    <property type="entry name" value="FAD/NAD(P)-binding domain"/>
    <property type="match status" value="1"/>
</dbReference>
<keyword evidence="3" id="KW-0285">Flavoprotein</keyword>
<dbReference type="InterPro" id="IPR001613">
    <property type="entry name" value="Flavin_amine_oxidase"/>
</dbReference>
<dbReference type="Gene3D" id="3.90.660.10">
    <property type="match status" value="1"/>
</dbReference>
<dbReference type="PANTHER" id="PTHR10742">
    <property type="entry name" value="FLAVIN MONOAMINE OXIDASE"/>
    <property type="match status" value="1"/>
</dbReference>
<dbReference type="PANTHER" id="PTHR10742:SF410">
    <property type="entry name" value="LYSINE-SPECIFIC HISTONE DEMETHYLASE 2"/>
    <property type="match status" value="1"/>
</dbReference>
<keyword evidence="6" id="KW-1185">Reference proteome</keyword>
<gene>
    <name evidence="5" type="ORF">SCF082_LOCUS39249</name>
</gene>
<dbReference type="Proteomes" id="UP001642464">
    <property type="component" value="Unassembled WGS sequence"/>
</dbReference>
<sequence>MKGFCNFYGVDVNTTEAYSAKDMEEQILHFFEDSFSIYFLHLIFHGDISDGAWTDQNGVRFSLANVLRVWHFSHNSMKQHVHLVVLIDACHSGHWIDQMSKFYCIQNVSVQAACVNSLETLDAEESFTYYWTGVNQFGDAVISAEDQQKLDWKLRPCLEQLQPCYTMPLKKVPSRVAGLKFLGKDSSRSNKHRAKMNLCSILMVKKPGVPELFKTYQCQNYYHQMQVDIWESCRSQSLEAIQSMQQRNLSALADEWPGGPRAAFPKLETYKRKELRRYDKETGAEGYSLTLEALCLSWMLQLRLCYLPESEHKEQGHSSCLALLQEMLSLQSFNSFDPIAQHEILEAVAVYNGQLLEDVELLSLGKLAGESLKQARMRLHHELARINGQLEAGVRQQQFHFKYFEYAAASLRHKAAACQTGKIQRVQKKFSKLLTEVTLCDDFTKHEEKSQAEAQVLLSMIRACGDALERRSEHQHSEQLTRDFEEAKTRLLSTLRSMPSVGEKRRFEFWREEVEKWFTHNEFEEFKQVTASNMIDVVIIGAGISGISCAKHLHASDRSGQLRIKIVEAAPRAGGRAKTLEQNGSTIELGASWVHGEKGNAIYDYASTKDLLLPDSWMSDPDWRWEDRPLRHMCGLEASDAEKKVFAEVEQAFDAFLDKASLMDEPGEKSLGNLLDEKFHEWAKRKEHDARMMQAAFEFKKREFISGIGSLDLYTASLAGYVQAEDVGPECVPLRRGYSSIVQALLQEIPDSEIVYGSGVKEVKNRDDHVEVFLESGSAIVARAAVVTVSLGVLKSGDLRFTPKLPEEKLEAIRKTGFGHIEKCILKFDADTWEDLKQGFHCLWPPEGDAFRPALLRNWEQSVFAFYPNQPRSSQSLVAWIVAEGFADVSAPTKVLDLLRRCLGRQVPDPVASFLTDWGANRRFRGSYSYLSTGQTPDAFSLLGRPFGRVFFAGEHTHPTYFGTAHGAYESGARCASEVMQTLEKPAP</sequence>
<dbReference type="InterPro" id="IPR002937">
    <property type="entry name" value="Amino_oxidase"/>
</dbReference>
<comment type="similarity">
    <text evidence="3">Belongs to the flavin monoamine oxidase family.</text>
</comment>
<proteinExistence type="inferred from homology"/>
<dbReference type="SUPFAM" id="SSF54373">
    <property type="entry name" value="FAD-linked reductases, C-terminal domain"/>
    <property type="match status" value="1"/>
</dbReference>
<evidence type="ECO:0000259" key="4">
    <source>
        <dbReference type="Pfam" id="PF01593"/>
    </source>
</evidence>
<dbReference type="Gene3D" id="3.50.50.60">
    <property type="entry name" value="FAD/NAD(P)-binding domain"/>
    <property type="match status" value="1"/>
</dbReference>
<dbReference type="EMBL" id="CAXAMM010038974">
    <property type="protein sequence ID" value="CAK9082605.1"/>
    <property type="molecule type" value="Genomic_DNA"/>
</dbReference>
<evidence type="ECO:0000256" key="2">
    <source>
        <dbReference type="ARBA" id="ARBA00023002"/>
    </source>
</evidence>
<evidence type="ECO:0000313" key="6">
    <source>
        <dbReference type="Proteomes" id="UP001642464"/>
    </source>
</evidence>
<protein>
    <recommendedName>
        <fullName evidence="3">Amine oxidase</fullName>
        <ecNumber evidence="3">1.4.3.-</ecNumber>
    </recommendedName>
</protein>
<evidence type="ECO:0000256" key="1">
    <source>
        <dbReference type="ARBA" id="ARBA00001974"/>
    </source>
</evidence>
<organism evidence="5 6">
    <name type="scientific">Durusdinium trenchii</name>
    <dbReference type="NCBI Taxonomy" id="1381693"/>
    <lineage>
        <taxon>Eukaryota</taxon>
        <taxon>Sar</taxon>
        <taxon>Alveolata</taxon>
        <taxon>Dinophyceae</taxon>
        <taxon>Suessiales</taxon>
        <taxon>Symbiodiniaceae</taxon>
        <taxon>Durusdinium</taxon>
    </lineage>
</organism>